<protein>
    <recommendedName>
        <fullName evidence="8">ATP-dependent dethiobiotin synthetase BioD</fullName>
        <ecNumber evidence="8">6.3.3.3</ecNumber>
    </recommendedName>
    <alternativeName>
        <fullName evidence="8">DTB synthetase</fullName>
        <shortName evidence="8">DTBS</shortName>
    </alternativeName>
    <alternativeName>
        <fullName evidence="8">Dethiobiotin synthase</fullName>
    </alternativeName>
</protein>
<dbReference type="HAMAP" id="MF_00336">
    <property type="entry name" value="BioD"/>
    <property type="match status" value="1"/>
</dbReference>
<comment type="similarity">
    <text evidence="8">Belongs to the dethiobiotin synthetase family.</text>
</comment>
<dbReference type="CDD" id="cd03109">
    <property type="entry name" value="DTBS"/>
    <property type="match status" value="1"/>
</dbReference>
<dbReference type="PANTHER" id="PTHR43210:SF5">
    <property type="entry name" value="DETHIOBIOTIN SYNTHETASE"/>
    <property type="match status" value="1"/>
</dbReference>
<comment type="subunit">
    <text evidence="8">Homodimer.</text>
</comment>
<feature type="binding site" evidence="8">
    <location>
        <position position="115"/>
    </location>
    <ligand>
        <name>Mg(2+)</name>
        <dbReference type="ChEBI" id="CHEBI:18420"/>
    </ligand>
</feature>
<keyword evidence="2 8" id="KW-0436">Ligase</keyword>
<dbReference type="GO" id="GO:0005524">
    <property type="term" value="F:ATP binding"/>
    <property type="evidence" value="ECO:0007669"/>
    <property type="project" value="UniProtKB-UniRule"/>
</dbReference>
<comment type="function">
    <text evidence="8">Catalyzes a mechanistically unusual reaction, the ATP-dependent insertion of CO2 between the N7 and N8 nitrogen atoms of 7,8-diaminopelargonic acid (DAPA, also called 7,8-diammoniononanoate) to form a ureido ring.</text>
</comment>
<proteinExistence type="inferred from homology"/>
<dbReference type="AlphaFoldDB" id="E1SMP2"/>
<dbReference type="GO" id="GO:0005829">
    <property type="term" value="C:cytosol"/>
    <property type="evidence" value="ECO:0007669"/>
    <property type="project" value="TreeGrafter"/>
</dbReference>
<evidence type="ECO:0000313" key="9">
    <source>
        <dbReference type="EMBL" id="ADN75581.1"/>
    </source>
</evidence>
<feature type="binding site" evidence="8">
    <location>
        <begin position="115"/>
        <end position="118"/>
    </location>
    <ligand>
        <name>ATP</name>
        <dbReference type="ChEBI" id="CHEBI:30616"/>
    </ligand>
</feature>
<name>E1SMP2_FERBD</name>
<dbReference type="Gene3D" id="3.40.50.300">
    <property type="entry name" value="P-loop containing nucleotide triphosphate hydrolases"/>
    <property type="match status" value="1"/>
</dbReference>
<evidence type="ECO:0000256" key="5">
    <source>
        <dbReference type="ARBA" id="ARBA00022756"/>
    </source>
</evidence>
<dbReference type="EMBL" id="CP002209">
    <property type="protein sequence ID" value="ADN75581.1"/>
    <property type="molecule type" value="Genomic_DNA"/>
</dbReference>
<evidence type="ECO:0000256" key="7">
    <source>
        <dbReference type="ARBA" id="ARBA00022842"/>
    </source>
</evidence>
<keyword evidence="4 8" id="KW-0547">Nucleotide-binding</keyword>
<keyword evidence="3 8" id="KW-0479">Metal-binding</keyword>
<dbReference type="GO" id="GO:0000287">
    <property type="term" value="F:magnesium ion binding"/>
    <property type="evidence" value="ECO:0007669"/>
    <property type="project" value="UniProtKB-UniRule"/>
</dbReference>
<keyword evidence="5 8" id="KW-0093">Biotin biosynthesis</keyword>
<feature type="binding site" evidence="8">
    <location>
        <position position="53"/>
    </location>
    <ligand>
        <name>Mg(2+)</name>
        <dbReference type="ChEBI" id="CHEBI:18420"/>
    </ligand>
</feature>
<sequence length="227" mass="23546">MIFFVTGTDTEVGKTRVSAGLLAAARQQGMSSLGLKPIAAGCKLTPDGWHNEDALALMAASSLKLSYAEVNPIALQPPIAPHIAAAEAGESITVERLRAAMPRAAMADAGLCLVEGAGGWRLPIGPGGTLPDWVSREGWPVILVVGMKLGCLNHALLTAEAIRADGLTLAGWVANRVDPDMSRYQDNLATLQSMLAAPLLAEVPYLGSDETACDHLAQAVKTLTAGG</sequence>
<comment type="subcellular location">
    <subcellularLocation>
        <location evidence="8">Cytoplasm</location>
    </subcellularLocation>
</comment>
<dbReference type="PANTHER" id="PTHR43210">
    <property type="entry name" value="DETHIOBIOTIN SYNTHETASE"/>
    <property type="match status" value="1"/>
</dbReference>
<accession>E1SMP2</accession>
<dbReference type="EC" id="6.3.3.3" evidence="8"/>
<evidence type="ECO:0000313" key="10">
    <source>
        <dbReference type="Proteomes" id="UP000006683"/>
    </source>
</evidence>
<gene>
    <name evidence="8" type="primary">bioD</name>
    <name evidence="9" type="ordered locus">Fbal_1377</name>
</gene>
<keyword evidence="10" id="KW-1185">Reference proteome</keyword>
<dbReference type="Pfam" id="PF13500">
    <property type="entry name" value="AAA_26"/>
    <property type="match status" value="1"/>
</dbReference>
<comment type="pathway">
    <text evidence="8">Cofactor biosynthesis; biotin biosynthesis; biotin from 7,8-diaminononanoate: step 1/2.</text>
</comment>
<dbReference type="GO" id="GO:0042803">
    <property type="term" value="F:protein homodimerization activity"/>
    <property type="evidence" value="ECO:0007669"/>
    <property type="project" value="UniProtKB-ARBA"/>
</dbReference>
<feature type="binding site" evidence="8">
    <location>
        <position position="53"/>
    </location>
    <ligand>
        <name>ATP</name>
        <dbReference type="ChEBI" id="CHEBI:30616"/>
    </ligand>
</feature>
<evidence type="ECO:0000256" key="1">
    <source>
        <dbReference type="ARBA" id="ARBA00022490"/>
    </source>
</evidence>
<dbReference type="InterPro" id="IPR027417">
    <property type="entry name" value="P-loop_NTPase"/>
</dbReference>
<dbReference type="GO" id="GO:0009102">
    <property type="term" value="P:biotin biosynthetic process"/>
    <property type="evidence" value="ECO:0007669"/>
    <property type="project" value="UniProtKB-UniRule"/>
</dbReference>
<comment type="caution">
    <text evidence="8">Lacks conserved residue(s) required for the propagation of feature annotation.</text>
</comment>
<evidence type="ECO:0000256" key="6">
    <source>
        <dbReference type="ARBA" id="ARBA00022840"/>
    </source>
</evidence>
<dbReference type="InterPro" id="IPR004472">
    <property type="entry name" value="DTB_synth_BioD"/>
</dbReference>
<keyword evidence="1 8" id="KW-0963">Cytoplasm</keyword>
<feature type="active site" evidence="8">
    <location>
        <position position="36"/>
    </location>
</feature>
<dbReference type="HOGENOM" id="CLU_072551_0_0_6"/>
<dbReference type="eggNOG" id="COG0132">
    <property type="taxonomic scope" value="Bacteria"/>
</dbReference>
<organism evidence="9 10">
    <name type="scientific">Ferrimonas balearica (strain DSM 9799 / CCM 4581 / KCTC 23876 / PAT)</name>
    <dbReference type="NCBI Taxonomy" id="550540"/>
    <lineage>
        <taxon>Bacteria</taxon>
        <taxon>Pseudomonadati</taxon>
        <taxon>Pseudomonadota</taxon>
        <taxon>Gammaproteobacteria</taxon>
        <taxon>Alteromonadales</taxon>
        <taxon>Ferrimonadaceae</taxon>
        <taxon>Ferrimonas</taxon>
    </lineage>
</organism>
<keyword evidence="6 8" id="KW-0067">ATP-binding</keyword>
<dbReference type="PIRSF" id="PIRSF006755">
    <property type="entry name" value="DTB_synth"/>
    <property type="match status" value="1"/>
</dbReference>
<evidence type="ECO:0000256" key="8">
    <source>
        <dbReference type="HAMAP-Rule" id="MF_00336"/>
    </source>
</evidence>
<reference evidence="9 10" key="1">
    <citation type="journal article" date="2010" name="Stand. Genomic Sci.">
        <title>Complete genome sequence of Ferrimonas balearica type strain (PAT).</title>
        <authorList>
            <person name="Nolan M."/>
            <person name="Sikorski J."/>
            <person name="Davenport K."/>
            <person name="Lucas S."/>
            <person name="Glavina Del Rio T."/>
            <person name="Tice H."/>
            <person name="Cheng J."/>
            <person name="Goodwin L."/>
            <person name="Pitluck S."/>
            <person name="Liolios K."/>
            <person name="Ivanova N."/>
            <person name="Mavromatis K."/>
            <person name="Ovchinnikova G."/>
            <person name="Pati A."/>
            <person name="Chen A."/>
            <person name="Palaniappan K."/>
            <person name="Land M."/>
            <person name="Hauser L."/>
            <person name="Chang Y."/>
            <person name="Jeffries C."/>
            <person name="Tapia R."/>
            <person name="Brettin T."/>
            <person name="Detter J."/>
            <person name="Han C."/>
            <person name="Yasawong M."/>
            <person name="Rohde M."/>
            <person name="Tindall B."/>
            <person name="Goker M."/>
            <person name="Woyke T."/>
            <person name="Bristow J."/>
            <person name="Eisen J."/>
            <person name="Markowitz V."/>
            <person name="Hugenholtz P."/>
            <person name="Kyrpides N."/>
            <person name="Klenk H."/>
            <person name="Lapidus A."/>
        </authorList>
    </citation>
    <scope>NUCLEOTIDE SEQUENCE [LARGE SCALE GENOMIC DNA]</scope>
    <source>
        <strain evidence="10">DSM 9799 / CCM 4581 / KCTC 23876 / PAT</strain>
    </source>
</reference>
<dbReference type="Proteomes" id="UP000006683">
    <property type="component" value="Chromosome"/>
</dbReference>
<feature type="binding site" evidence="8">
    <location>
        <begin position="204"/>
        <end position="206"/>
    </location>
    <ligand>
        <name>ATP</name>
        <dbReference type="ChEBI" id="CHEBI:30616"/>
    </ligand>
</feature>
<evidence type="ECO:0000256" key="3">
    <source>
        <dbReference type="ARBA" id="ARBA00022723"/>
    </source>
</evidence>
<comment type="cofactor">
    <cofactor evidence="8">
        <name>Mg(2+)</name>
        <dbReference type="ChEBI" id="CHEBI:18420"/>
    </cofactor>
</comment>
<dbReference type="NCBIfam" id="TIGR00347">
    <property type="entry name" value="bioD"/>
    <property type="match status" value="1"/>
</dbReference>
<dbReference type="SUPFAM" id="SSF52540">
    <property type="entry name" value="P-loop containing nucleoside triphosphate hydrolases"/>
    <property type="match status" value="1"/>
</dbReference>
<dbReference type="STRING" id="550540.Fbal_1377"/>
<evidence type="ECO:0000256" key="4">
    <source>
        <dbReference type="ARBA" id="ARBA00022741"/>
    </source>
</evidence>
<comment type="catalytic activity">
    <reaction evidence="8">
        <text>(7R,8S)-7,8-diammoniononanoate + CO2 + ATP = (4R,5S)-dethiobiotin + ADP + phosphate + 3 H(+)</text>
        <dbReference type="Rhea" id="RHEA:15805"/>
        <dbReference type="ChEBI" id="CHEBI:15378"/>
        <dbReference type="ChEBI" id="CHEBI:16526"/>
        <dbReference type="ChEBI" id="CHEBI:30616"/>
        <dbReference type="ChEBI" id="CHEBI:43474"/>
        <dbReference type="ChEBI" id="CHEBI:149469"/>
        <dbReference type="ChEBI" id="CHEBI:149473"/>
        <dbReference type="ChEBI" id="CHEBI:456216"/>
        <dbReference type="EC" id="6.3.3.3"/>
    </reaction>
</comment>
<feature type="binding site" evidence="8">
    <location>
        <begin position="175"/>
        <end position="176"/>
    </location>
    <ligand>
        <name>ATP</name>
        <dbReference type="ChEBI" id="CHEBI:30616"/>
    </ligand>
</feature>
<feature type="binding site" evidence="8">
    <location>
        <position position="15"/>
    </location>
    <ligand>
        <name>Mg(2+)</name>
        <dbReference type="ChEBI" id="CHEBI:18420"/>
    </ligand>
</feature>
<evidence type="ECO:0000256" key="2">
    <source>
        <dbReference type="ARBA" id="ARBA00022598"/>
    </source>
</evidence>
<dbReference type="UniPathway" id="UPA00078">
    <property type="reaction ID" value="UER00161"/>
</dbReference>
<keyword evidence="7 8" id="KW-0460">Magnesium</keyword>
<dbReference type="FunFam" id="3.40.50.300:FF:000292">
    <property type="entry name" value="ATP-dependent dethiobiotin synthetase BioD"/>
    <property type="match status" value="1"/>
</dbReference>
<dbReference type="KEGG" id="fbl:Fbal_1377"/>
<dbReference type="GO" id="GO:0004141">
    <property type="term" value="F:dethiobiotin synthase activity"/>
    <property type="evidence" value="ECO:0007669"/>
    <property type="project" value="UniProtKB-UniRule"/>
</dbReference>